<comment type="similarity">
    <text evidence="4">Belongs to the FBPase class 3 family.</text>
</comment>
<evidence type="ECO:0000256" key="2">
    <source>
        <dbReference type="ARBA" id="ARBA00023211"/>
    </source>
</evidence>
<proteinExistence type="inferred from homology"/>
<evidence type="ECO:0000313" key="5">
    <source>
        <dbReference type="EMBL" id="CRL35459.1"/>
    </source>
</evidence>
<keyword evidence="6" id="KW-1185">Reference proteome</keyword>
<reference evidence="6" key="1">
    <citation type="submission" date="2015-05" db="EMBL/GenBank/DDBJ databases">
        <authorList>
            <consortium name="Pathogen Informatics"/>
        </authorList>
    </citation>
    <scope>NUCLEOTIDE SEQUENCE [LARGE SCALE GENOMIC DNA]</scope>
    <source>
        <strain evidence="6">T1-815</strain>
    </source>
</reference>
<organism evidence="5 6">
    <name type="scientific">Agathobacter rectalis</name>
    <dbReference type="NCBI Taxonomy" id="39491"/>
    <lineage>
        <taxon>Bacteria</taxon>
        <taxon>Bacillati</taxon>
        <taxon>Bacillota</taxon>
        <taxon>Clostridia</taxon>
        <taxon>Lachnospirales</taxon>
        <taxon>Lachnospiraceae</taxon>
        <taxon>Agathobacter</taxon>
    </lineage>
</organism>
<evidence type="ECO:0000256" key="4">
    <source>
        <dbReference type="HAMAP-Rule" id="MF_01854"/>
    </source>
</evidence>
<dbReference type="InterPro" id="IPR009164">
    <property type="entry name" value="FBPtase_class3"/>
</dbReference>
<keyword evidence="1 4" id="KW-0378">Hydrolase</keyword>
<evidence type="ECO:0000256" key="1">
    <source>
        <dbReference type="ARBA" id="ARBA00022801"/>
    </source>
</evidence>
<dbReference type="EMBL" id="CVRQ01000014">
    <property type="protein sequence ID" value="CRL35459.1"/>
    <property type="molecule type" value="Genomic_DNA"/>
</dbReference>
<dbReference type="EC" id="3.1.3.11" evidence="4"/>
<dbReference type="UniPathway" id="UPA00138"/>
<keyword evidence="2 4" id="KW-0464">Manganese</keyword>
<sequence>MNDIAIDKEHLHYLEQLSEMYPTIGKASSEIINLQAILNLPKGTEHFVSDVHGEYEAFSHVLKNGSGAVRKKIDDVFGLAMNKADKAALATLIYYPREKMELIKQDEPDMDSWYKTTLYKLIEVCKTVSSKYTRSKVRKALPEEYAYVIEELITEKPEVLNKEAYYESIINTTVELGTAEEFIVVLSELIQRLAVDHLHVLGDIYDRGAGPHLIMDRLCRYHSLDIQWGNHDIIWMGAAAGNPACIATVVRNSIRYGNLDVVEEGYGINMLPLATFALKAYKDDPCTRFVFKVAPSGADNMESDLIKKMHKAIAIIRFKLEGQLIKKWPEYGMKERLLLEHIDYEHGTIELEGRTYKLLDTSFPTIDPADPYRLTEGEEEVIQRLRSSFIHCEKLKNHVGLLLKKGSMYKVYNGNLLFHGCIPMEEDGSFAKVNIYGKEYSGKALFDILETYVRKAFFSDDRLERQKGSDIMWYIWTAPYSPLYGRNKMATFERYFIDDDDMKIEKKNFYYDYINKPECAQRILEEFGLHDKRDHIINGHVPVHRLRGESPVKCDGRVIVIDGGFSKAYRRRTGIAGYTLIYNSYGLTLTAHEPFESPETAVRDERDIVSRREAVEVLDKRILVGDTDAGIKMKEKIADLKQLIAAYRSGEIAERDD</sequence>
<accession>A0A0M6WHK9</accession>
<name>A0A0M6WHK9_9FIRM</name>
<dbReference type="PIRSF" id="PIRSF000906">
    <property type="entry name" value="FBPtase_Bacill"/>
    <property type="match status" value="1"/>
</dbReference>
<dbReference type="GO" id="GO:0006094">
    <property type="term" value="P:gluconeogenesis"/>
    <property type="evidence" value="ECO:0007669"/>
    <property type="project" value="UniProtKB-UniRule"/>
</dbReference>
<dbReference type="InterPro" id="IPR029052">
    <property type="entry name" value="Metallo-depent_PP-like"/>
</dbReference>
<dbReference type="GO" id="GO:0042132">
    <property type="term" value="F:fructose 1,6-bisphosphate 1-phosphatase activity"/>
    <property type="evidence" value="ECO:0007669"/>
    <property type="project" value="UniProtKB-UniRule"/>
</dbReference>
<comment type="cofactor">
    <cofactor evidence="4">
        <name>Mn(2+)</name>
        <dbReference type="ChEBI" id="CHEBI:29035"/>
    </cofactor>
</comment>
<gene>
    <name evidence="4" type="primary">fbp</name>
    <name evidence="5" type="ORF">T1815_11041</name>
</gene>
<dbReference type="Gene3D" id="3.60.21.10">
    <property type="match status" value="1"/>
</dbReference>
<evidence type="ECO:0000256" key="3">
    <source>
        <dbReference type="ARBA" id="ARBA00023277"/>
    </source>
</evidence>
<keyword evidence="3 4" id="KW-0119">Carbohydrate metabolism</keyword>
<dbReference type="Pfam" id="PF06874">
    <property type="entry name" value="FBPase_2"/>
    <property type="match status" value="1"/>
</dbReference>
<dbReference type="SUPFAM" id="SSF56300">
    <property type="entry name" value="Metallo-dependent phosphatases"/>
    <property type="match status" value="1"/>
</dbReference>
<dbReference type="AlphaFoldDB" id="A0A0M6WHK9"/>
<comment type="pathway">
    <text evidence="4">Carbohydrate biosynthesis; gluconeogenesis.</text>
</comment>
<comment type="catalytic activity">
    <reaction evidence="4">
        <text>beta-D-fructose 1,6-bisphosphate + H2O = beta-D-fructose 6-phosphate + phosphate</text>
        <dbReference type="Rhea" id="RHEA:11064"/>
        <dbReference type="ChEBI" id="CHEBI:15377"/>
        <dbReference type="ChEBI" id="CHEBI:32966"/>
        <dbReference type="ChEBI" id="CHEBI:43474"/>
        <dbReference type="ChEBI" id="CHEBI:57634"/>
        <dbReference type="EC" id="3.1.3.11"/>
    </reaction>
</comment>
<dbReference type="Proteomes" id="UP000049472">
    <property type="component" value="Unassembled WGS sequence"/>
</dbReference>
<dbReference type="HAMAP" id="MF_01854">
    <property type="entry name" value="FBPase_class3"/>
    <property type="match status" value="1"/>
</dbReference>
<evidence type="ECO:0000313" key="6">
    <source>
        <dbReference type="Proteomes" id="UP000049472"/>
    </source>
</evidence>
<protein>
    <recommendedName>
        <fullName evidence="4">Fructose-1,6-bisphosphatase class 3</fullName>
        <shortName evidence="4">FBPase class 3</shortName>
        <ecNumber evidence="4">3.1.3.11</ecNumber>
    </recommendedName>
    <alternativeName>
        <fullName evidence="4">D-fructose-1,6-bisphosphate 1-phosphohydrolase class 3</fullName>
    </alternativeName>
</protein>
<dbReference type="RefSeq" id="WP_081023669.1">
    <property type="nucleotide sequence ID" value="NZ_CVRQ01000014.1"/>
</dbReference>